<organism evidence="1 2">
    <name type="scientific">Armillaria borealis</name>
    <dbReference type="NCBI Taxonomy" id="47425"/>
    <lineage>
        <taxon>Eukaryota</taxon>
        <taxon>Fungi</taxon>
        <taxon>Dikarya</taxon>
        <taxon>Basidiomycota</taxon>
        <taxon>Agaricomycotina</taxon>
        <taxon>Agaricomycetes</taxon>
        <taxon>Agaricomycetidae</taxon>
        <taxon>Agaricales</taxon>
        <taxon>Marasmiineae</taxon>
        <taxon>Physalacriaceae</taxon>
        <taxon>Armillaria</taxon>
    </lineage>
</organism>
<sequence length="267" mass="29772">MFVVFNVCESTASGANVIVGEVVVDIGHCLRESNDAPAERAYARLDGEHWRCLHGVKGNQVVVKDEENSDEHHLIAVWYKECNEFWLHIMGLSMLLQCLYDMCISIFRVSEDNGSIQLSFVPPFSRTLKMMALTVWSHDVAVLLDLKESGQSGLLSMIASLAWWEWSASLDFCVMLGLQSPEWVPHVMPSTDSYRITLLLIIKPKTKLLVNATREACILGEEEIYWSAKIIGGNGTESSAGKGDDGKVKEEFWWIMEGGRQGMGGAI</sequence>
<evidence type="ECO:0000313" key="2">
    <source>
        <dbReference type="Proteomes" id="UP001175226"/>
    </source>
</evidence>
<keyword evidence="2" id="KW-1185">Reference proteome</keyword>
<comment type="caution">
    <text evidence="1">The sequence shown here is derived from an EMBL/GenBank/DDBJ whole genome shotgun (WGS) entry which is preliminary data.</text>
</comment>
<accession>A0AA39IW08</accession>
<evidence type="ECO:0000313" key="1">
    <source>
        <dbReference type="EMBL" id="KAK0430766.1"/>
    </source>
</evidence>
<proteinExistence type="predicted"/>
<name>A0AA39IW08_9AGAR</name>
<protein>
    <submittedName>
        <fullName evidence="1">Uncharacterized protein</fullName>
    </submittedName>
</protein>
<dbReference type="EMBL" id="JAUEPT010000134">
    <property type="protein sequence ID" value="KAK0430766.1"/>
    <property type="molecule type" value="Genomic_DNA"/>
</dbReference>
<dbReference type="AlphaFoldDB" id="A0AA39IW08"/>
<gene>
    <name evidence="1" type="ORF">EV421DRAFT_1743727</name>
</gene>
<dbReference type="Proteomes" id="UP001175226">
    <property type="component" value="Unassembled WGS sequence"/>
</dbReference>
<reference evidence="1" key="1">
    <citation type="submission" date="2023-06" db="EMBL/GenBank/DDBJ databases">
        <authorList>
            <consortium name="Lawrence Berkeley National Laboratory"/>
            <person name="Ahrendt S."/>
            <person name="Sahu N."/>
            <person name="Indic B."/>
            <person name="Wong-Bajracharya J."/>
            <person name="Merenyi Z."/>
            <person name="Ke H.-M."/>
            <person name="Monk M."/>
            <person name="Kocsube S."/>
            <person name="Drula E."/>
            <person name="Lipzen A."/>
            <person name="Balint B."/>
            <person name="Henrissat B."/>
            <person name="Andreopoulos B."/>
            <person name="Martin F.M."/>
            <person name="Harder C.B."/>
            <person name="Rigling D."/>
            <person name="Ford K.L."/>
            <person name="Foster G.D."/>
            <person name="Pangilinan J."/>
            <person name="Papanicolaou A."/>
            <person name="Barry K."/>
            <person name="LaButti K."/>
            <person name="Viragh M."/>
            <person name="Koriabine M."/>
            <person name="Yan M."/>
            <person name="Riley R."/>
            <person name="Champramary S."/>
            <person name="Plett K.L."/>
            <person name="Tsai I.J."/>
            <person name="Slot J."/>
            <person name="Sipos G."/>
            <person name="Plett J."/>
            <person name="Nagy L.G."/>
            <person name="Grigoriev I.V."/>
        </authorList>
    </citation>
    <scope>NUCLEOTIDE SEQUENCE</scope>
    <source>
        <strain evidence="1">FPL87.14</strain>
    </source>
</reference>